<dbReference type="EMBL" id="AP022871">
    <property type="protein sequence ID" value="BCB86144.1"/>
    <property type="molecule type" value="Genomic_DNA"/>
</dbReference>
<dbReference type="KEGG" id="psuu:Psuf_034570"/>
<protein>
    <recommendedName>
        <fullName evidence="4">Bacterial transcriptional activator domain-containing protein</fullName>
    </recommendedName>
</protein>
<dbReference type="Proteomes" id="UP000503011">
    <property type="component" value="Chromosome"/>
</dbReference>
<sequence length="177" mass="18498">MRGDQIEAASDLLARARSSGEVGMYTPQAEIALVHAAAPTASATDWSRIADLYDLLTRADPSPVVVLNRAVALAMRDGPSAGLAAVDAALATGKLDTHHLAFAARADLLRRLGRAAEARAAYEHALSLASRRESCNSIRASKQAEHVGVGQQLGQQPAQADGLVGQVGAERDLARRG</sequence>
<dbReference type="Gene3D" id="1.25.40.10">
    <property type="entry name" value="Tetratricopeptide repeat domain"/>
    <property type="match status" value="1"/>
</dbReference>
<accession>A0A6F8YJ36</accession>
<gene>
    <name evidence="2" type="ORF">Psuf_034570</name>
</gene>
<reference evidence="2 3" key="1">
    <citation type="submission" date="2020-03" db="EMBL/GenBank/DDBJ databases">
        <title>Whole genome shotgun sequence of Phytohabitans suffuscus NBRC 105367.</title>
        <authorList>
            <person name="Komaki H."/>
            <person name="Tamura T."/>
        </authorList>
    </citation>
    <scope>NUCLEOTIDE SEQUENCE [LARGE SCALE GENOMIC DNA]</scope>
    <source>
        <strain evidence="2 3">NBRC 105367</strain>
    </source>
</reference>
<feature type="region of interest" description="Disordered" evidence="1">
    <location>
        <begin position="146"/>
        <end position="177"/>
    </location>
</feature>
<keyword evidence="3" id="KW-1185">Reference proteome</keyword>
<evidence type="ECO:0000256" key="1">
    <source>
        <dbReference type="SAM" id="MobiDB-lite"/>
    </source>
</evidence>
<proteinExistence type="predicted"/>
<dbReference type="SUPFAM" id="SSF48452">
    <property type="entry name" value="TPR-like"/>
    <property type="match status" value="1"/>
</dbReference>
<name>A0A6F8YJ36_9ACTN</name>
<evidence type="ECO:0008006" key="4">
    <source>
        <dbReference type="Google" id="ProtNLM"/>
    </source>
</evidence>
<dbReference type="PANTHER" id="PTHR47756:SF2">
    <property type="entry name" value="BLL6612 PROTEIN"/>
    <property type="match status" value="1"/>
</dbReference>
<dbReference type="PANTHER" id="PTHR47756">
    <property type="entry name" value="BLL6612 PROTEIN-RELATED"/>
    <property type="match status" value="1"/>
</dbReference>
<evidence type="ECO:0000313" key="2">
    <source>
        <dbReference type="EMBL" id="BCB86144.1"/>
    </source>
</evidence>
<evidence type="ECO:0000313" key="3">
    <source>
        <dbReference type="Proteomes" id="UP000503011"/>
    </source>
</evidence>
<dbReference type="RefSeq" id="WP_173158046.1">
    <property type="nucleotide sequence ID" value="NZ_AP022871.1"/>
</dbReference>
<dbReference type="InterPro" id="IPR011990">
    <property type="entry name" value="TPR-like_helical_dom_sf"/>
</dbReference>
<reference evidence="2 3" key="2">
    <citation type="submission" date="2020-03" db="EMBL/GenBank/DDBJ databases">
        <authorList>
            <person name="Ichikawa N."/>
            <person name="Kimura A."/>
            <person name="Kitahashi Y."/>
            <person name="Uohara A."/>
        </authorList>
    </citation>
    <scope>NUCLEOTIDE SEQUENCE [LARGE SCALE GENOMIC DNA]</scope>
    <source>
        <strain evidence="2 3">NBRC 105367</strain>
    </source>
</reference>
<organism evidence="2 3">
    <name type="scientific">Phytohabitans suffuscus</name>
    <dbReference type="NCBI Taxonomy" id="624315"/>
    <lineage>
        <taxon>Bacteria</taxon>
        <taxon>Bacillati</taxon>
        <taxon>Actinomycetota</taxon>
        <taxon>Actinomycetes</taxon>
        <taxon>Micromonosporales</taxon>
        <taxon>Micromonosporaceae</taxon>
    </lineage>
</organism>
<dbReference type="AlphaFoldDB" id="A0A6F8YJ36"/>